<evidence type="ECO:0000313" key="2">
    <source>
        <dbReference type="EMBL" id="GKU74075.1"/>
    </source>
</evidence>
<proteinExistence type="predicted"/>
<dbReference type="EMBL" id="BQYH01000029">
    <property type="protein sequence ID" value="GKU74075.1"/>
    <property type="molecule type" value="Genomic_DNA"/>
</dbReference>
<comment type="caution">
    <text evidence="2">The sequence shown here is derived from an EMBL/GenBank/DDBJ whole genome shotgun (WGS) entry which is preliminary data.</text>
</comment>
<dbReference type="EMBL" id="BFCH01000021">
    <property type="protein sequence ID" value="GBG39623.1"/>
    <property type="molecule type" value="Genomic_DNA"/>
</dbReference>
<dbReference type="Proteomes" id="UP001139505">
    <property type="component" value="Unassembled WGS sequence"/>
</dbReference>
<sequence>MAARSVRVVNLREQAVIRAATHIWEKTRCPVTAGAIAEATGFDAVATQRNATQQILNALDLKGFFSDVLRRPDRFRRVLAGRSGPAAACSRPLV</sequence>
<gene>
    <name evidence="1" type="ORF">MmonteBS_39950</name>
    <name evidence="2" type="ORF">NJB18185_38460</name>
</gene>
<evidence type="ECO:0000313" key="3">
    <source>
        <dbReference type="Proteomes" id="UP000245060"/>
    </source>
</evidence>
<reference evidence="2" key="4">
    <citation type="submission" date="2022-04" db="EMBL/GenBank/DDBJ databases">
        <authorList>
            <person name="Komine T."/>
            <person name="Fukano H."/>
            <person name="Wada S."/>
        </authorList>
    </citation>
    <scope>NUCLEOTIDE SEQUENCE</scope>
    <source>
        <strain evidence="2">NJB18185</strain>
    </source>
</reference>
<evidence type="ECO:0000313" key="1">
    <source>
        <dbReference type="EMBL" id="GBG39623.1"/>
    </source>
</evidence>
<evidence type="ECO:0000313" key="4">
    <source>
        <dbReference type="Proteomes" id="UP001139505"/>
    </source>
</evidence>
<keyword evidence="3" id="KW-1185">Reference proteome</keyword>
<dbReference type="Proteomes" id="UP000245060">
    <property type="component" value="Unassembled WGS sequence"/>
</dbReference>
<reference evidence="2" key="3">
    <citation type="journal article" date="2022" name="Microbiol. Resour. Announc.">
        <title>Draft Genome Sequences of Eight Mycobacterium montefiorense Strains Isolated from Salamanders in Captivity.</title>
        <authorList>
            <person name="Komine T."/>
            <person name="Ihara H."/>
            <person name="Fukano H."/>
            <person name="Hoshino Y."/>
            <person name="Kurata O."/>
            <person name="Wada S."/>
        </authorList>
    </citation>
    <scope>NUCLEOTIDE SEQUENCE</scope>
    <source>
        <strain evidence="2">NJB18185</strain>
    </source>
</reference>
<reference evidence="3" key="2">
    <citation type="submission" date="2018-04" db="EMBL/GenBank/DDBJ databases">
        <title>Draft genome sequence of Mycobacterium montefiorense isolated from Japanese black salamander.</title>
        <authorList>
            <person name="Fukano H."/>
            <person name="Yoshida M."/>
            <person name="Shimizu A."/>
            <person name="Iwao H."/>
            <person name="Kurata O."/>
            <person name="Katayama Y."/>
            <person name="Omatsu T."/>
            <person name="Mizutani T."/>
            <person name="Wada S."/>
            <person name="Hoshino Y."/>
        </authorList>
    </citation>
    <scope>NUCLEOTIDE SEQUENCE [LARGE SCALE GENOMIC DNA]</scope>
    <source>
        <strain evidence="3">BS</strain>
    </source>
</reference>
<organism evidence="2 4">
    <name type="scientific">Mycobacterium montefiorense</name>
    <dbReference type="NCBI Taxonomy" id="154654"/>
    <lineage>
        <taxon>Bacteria</taxon>
        <taxon>Bacillati</taxon>
        <taxon>Actinomycetota</taxon>
        <taxon>Actinomycetes</taxon>
        <taxon>Mycobacteriales</taxon>
        <taxon>Mycobacteriaceae</taxon>
        <taxon>Mycobacterium</taxon>
        <taxon>Mycobacterium simiae complex</taxon>
    </lineage>
</organism>
<accession>A0AA37UV51</accession>
<dbReference type="AlphaFoldDB" id="A0AA37UV51"/>
<protein>
    <submittedName>
        <fullName evidence="2">Uncharacterized protein</fullName>
    </submittedName>
</protein>
<name>A0AA37UV51_9MYCO</name>
<reference evidence="1" key="1">
    <citation type="journal article" date="2018" name="Genome Announc.">
        <title>Draft Genome Sequence of Mycobacterium montefiorense Isolated from Japanese Black Salamander (Hynobius nigrescens).</title>
        <authorList>
            <person name="Fukano H."/>
            <person name="Yoshida M."/>
            <person name="Shimizu A."/>
            <person name="Iwao H."/>
            <person name="Katayama Y."/>
            <person name="Omatsu T."/>
            <person name="Mizutani T."/>
            <person name="Kurata O."/>
            <person name="Wada S."/>
            <person name="Hoshino Y."/>
        </authorList>
    </citation>
    <scope>NUCLEOTIDE SEQUENCE</scope>
    <source>
        <strain evidence="1">BS</strain>
    </source>
</reference>